<gene>
    <name evidence="1" type="ORF">BET10_15450</name>
</gene>
<dbReference type="Proteomes" id="UP000179786">
    <property type="component" value="Unassembled WGS sequence"/>
</dbReference>
<evidence type="ECO:0000313" key="1">
    <source>
        <dbReference type="EMBL" id="OHU89523.1"/>
    </source>
</evidence>
<dbReference type="OrthoDB" id="9793805at2"/>
<dbReference type="NCBIfam" id="TIGR00661">
    <property type="entry name" value="MJ1255"/>
    <property type="match status" value="1"/>
</dbReference>
<keyword evidence="1" id="KW-0808">Transferase</keyword>
<accession>A0A1S1MM97</accession>
<comment type="caution">
    <text evidence="1">The sequence shown here is derived from an EMBL/GenBank/DDBJ whole genome shotgun (WGS) entry which is preliminary data.</text>
</comment>
<dbReference type="STRING" id="1859457.BET10_15450"/>
<organism evidence="1 2">
    <name type="scientific">Pseudoalteromonas amylolytica</name>
    <dbReference type="NCBI Taxonomy" id="1859457"/>
    <lineage>
        <taxon>Bacteria</taxon>
        <taxon>Pseudomonadati</taxon>
        <taxon>Pseudomonadota</taxon>
        <taxon>Gammaproteobacteria</taxon>
        <taxon>Alteromonadales</taxon>
        <taxon>Pseudoalteromonadaceae</taxon>
        <taxon>Pseudoalteromonas</taxon>
    </lineage>
</organism>
<reference evidence="1 2" key="1">
    <citation type="submission" date="2016-09" db="EMBL/GenBank/DDBJ databases">
        <title>Pseudoalteromonas amylolytica sp. nov., isolated from the surface seawater.</title>
        <authorList>
            <person name="Wu Y.-H."/>
            <person name="Cheng H."/>
            <person name="Jin X.-B."/>
            <person name="Wang C.-S."/>
            <person name="Xu X.-W."/>
        </authorList>
    </citation>
    <scope>NUCLEOTIDE SEQUENCE [LARGE SCALE GENOMIC DNA]</scope>
    <source>
        <strain evidence="1 2">JW1</strain>
    </source>
</reference>
<dbReference type="RefSeq" id="WP_070986152.1">
    <property type="nucleotide sequence ID" value="NZ_MKJU01000028.1"/>
</dbReference>
<dbReference type="Pfam" id="PF13528">
    <property type="entry name" value="Glyco_trans_1_3"/>
    <property type="match status" value="1"/>
</dbReference>
<sequence>MKILYGVQGTGNGHTTRARIMAASFAQLGVEVDYFFSGRARDKYFDMDVFGNYQSRDGLSFASQNGQVDKFETLKRLKLGKFIKDVRKLNLSKYDLVFNDFEPITAWAAKLAKVPVIAMSHQASFLFPEVPLAGGGFFTRHLMKQFAPADIHLGVHWQPFAKNIIPPFIPYKAPDNQCQSIANKVLVYLPFEELSKIMELLRDFPDKEFYCYHPDAQNQSLSNVHLRTPSRSGFLKDLANTSGIVANAGFELSSEAMKFGKKLLLKPLSGQFEQLTNALTLENMGRAKVMHYLSSNALEEFLELPMAEVVHFPSDPAPLVNWLINRQWHDVDSLHHQLWLNVGHASSNAA</sequence>
<dbReference type="GO" id="GO:0016740">
    <property type="term" value="F:transferase activity"/>
    <property type="evidence" value="ECO:0007669"/>
    <property type="project" value="UniProtKB-KW"/>
</dbReference>
<dbReference type="EMBL" id="MKJU01000028">
    <property type="protein sequence ID" value="OHU89523.1"/>
    <property type="molecule type" value="Genomic_DNA"/>
</dbReference>
<name>A0A1S1MM97_9GAMM</name>
<dbReference type="AlphaFoldDB" id="A0A1S1MM97"/>
<dbReference type="SUPFAM" id="SSF53756">
    <property type="entry name" value="UDP-Glycosyltransferase/glycogen phosphorylase"/>
    <property type="match status" value="1"/>
</dbReference>
<keyword evidence="2" id="KW-1185">Reference proteome</keyword>
<dbReference type="InterPro" id="IPR005262">
    <property type="entry name" value="MJ1255-like"/>
</dbReference>
<evidence type="ECO:0000313" key="2">
    <source>
        <dbReference type="Proteomes" id="UP000179786"/>
    </source>
</evidence>
<proteinExistence type="predicted"/>
<protein>
    <submittedName>
        <fullName evidence="1">Glycosyltransferase</fullName>
    </submittedName>
</protein>